<reference evidence="2 3" key="1">
    <citation type="submission" date="2018-04" db="EMBL/GenBank/DDBJ databases">
        <title>Genomic Encyclopedia of Archaeal and Bacterial Type Strains, Phase II (KMG-II): from individual species to whole genera.</title>
        <authorList>
            <person name="Goeker M."/>
        </authorList>
    </citation>
    <scope>NUCLEOTIDE SEQUENCE [LARGE SCALE GENOMIC DNA]</scope>
    <source>
        <strain evidence="2 3">DSM 18806</strain>
    </source>
</reference>
<sequence>MRSSFLLYNQRCPFGGLSSGERGSPRSSHPPKSRISDEASLAGGEPPDTTATPDKPSLTGGAGSHIYLSSGQASGQPGISSLKKIFSHPPHLMYNEKEYFIGRGQDKYDNFKI</sequence>
<comment type="caution">
    <text evidence="2">The sequence shown here is derived from an EMBL/GenBank/DDBJ whole genome shotgun (WGS) entry which is preliminary data.</text>
</comment>
<proteinExistence type="predicted"/>
<protein>
    <submittedName>
        <fullName evidence="2">Uncharacterized protein</fullName>
    </submittedName>
</protein>
<organism evidence="2 3">
    <name type="scientific">Trichococcus patagoniensis</name>
    <dbReference type="NCBI Taxonomy" id="382641"/>
    <lineage>
        <taxon>Bacteria</taxon>
        <taxon>Bacillati</taxon>
        <taxon>Bacillota</taxon>
        <taxon>Bacilli</taxon>
        <taxon>Lactobacillales</taxon>
        <taxon>Carnobacteriaceae</taxon>
        <taxon>Trichococcus</taxon>
    </lineage>
</organism>
<dbReference type="AlphaFoldDB" id="A0A2T5IQC5"/>
<evidence type="ECO:0000256" key="1">
    <source>
        <dbReference type="SAM" id="MobiDB-lite"/>
    </source>
</evidence>
<keyword evidence="3" id="KW-1185">Reference proteome</keyword>
<feature type="region of interest" description="Disordered" evidence="1">
    <location>
        <begin position="13"/>
        <end position="82"/>
    </location>
</feature>
<evidence type="ECO:0000313" key="2">
    <source>
        <dbReference type="EMBL" id="PTQ86024.1"/>
    </source>
</evidence>
<dbReference type="Proteomes" id="UP000244161">
    <property type="component" value="Unassembled WGS sequence"/>
</dbReference>
<gene>
    <name evidence="2" type="ORF">C8U37_102127</name>
</gene>
<name>A0A2T5IQC5_9LACT</name>
<feature type="compositionally biased region" description="Polar residues" evidence="1">
    <location>
        <begin position="67"/>
        <end position="79"/>
    </location>
</feature>
<dbReference type="EMBL" id="QAOM01000002">
    <property type="protein sequence ID" value="PTQ86024.1"/>
    <property type="molecule type" value="Genomic_DNA"/>
</dbReference>
<evidence type="ECO:0000313" key="3">
    <source>
        <dbReference type="Proteomes" id="UP000244161"/>
    </source>
</evidence>
<accession>A0A2T5IQC5</accession>